<accession>A0A059BVG3</accession>
<name>A0A059BVG3_EUCGR</name>
<evidence type="ECO:0000313" key="2">
    <source>
        <dbReference type="EMBL" id="KCW69949.1"/>
    </source>
</evidence>
<evidence type="ECO:0000256" key="1">
    <source>
        <dbReference type="SAM" id="MobiDB-lite"/>
    </source>
</evidence>
<feature type="region of interest" description="Disordered" evidence="1">
    <location>
        <begin position="22"/>
        <end position="82"/>
    </location>
</feature>
<feature type="compositionally biased region" description="Basic and acidic residues" evidence="1">
    <location>
        <begin position="64"/>
        <end position="82"/>
    </location>
</feature>
<dbReference type="InParanoid" id="A0A059BVG3"/>
<sequence>MDPFFEQRLREEVVYLHSLWHRGPPPNPPLSNHSSSRPIPISNPTPFKKQYSAPTKKKKKHQKDKTSEEPKQPEKEWPCKEEPITQPSLAWPTVKQKQPDSGQKSRYASAEKQAKIAGQLICFFIIYIYFEGNMIRLLYICWVKSDGDDEEENDDDDDVDDLLDGDANGECEVIKFLMKLFMETAELRSYNESVYKDVDFCCLVCGGVGNKPWKWFKGCNGLLQHCTTTWKIKKLAKKAYARAICKVLNWDINCFPPIKNTSEAFGRCLVQSGDMQDSVSTPASSIKWHGESPVDRAGTATSEWSFLSLHQILGITRFWLRKKENPKPGIKRSLKLAKLFSIAHLVQIVTVMWRLMTK</sequence>
<gene>
    <name evidence="2" type="ORF">EUGRSUZ_F03267</name>
</gene>
<dbReference type="Gramene" id="KCW69949">
    <property type="protein sequence ID" value="KCW69949"/>
    <property type="gene ID" value="EUGRSUZ_F03267"/>
</dbReference>
<dbReference type="OMA" id="SGPEWPL"/>
<dbReference type="PANTHER" id="PTHR34546">
    <property type="entry name" value="OS06G0153600 PROTEIN"/>
    <property type="match status" value="1"/>
</dbReference>
<organism evidence="2">
    <name type="scientific">Eucalyptus grandis</name>
    <name type="common">Flooded gum</name>
    <dbReference type="NCBI Taxonomy" id="71139"/>
    <lineage>
        <taxon>Eukaryota</taxon>
        <taxon>Viridiplantae</taxon>
        <taxon>Streptophyta</taxon>
        <taxon>Embryophyta</taxon>
        <taxon>Tracheophyta</taxon>
        <taxon>Spermatophyta</taxon>
        <taxon>Magnoliopsida</taxon>
        <taxon>eudicotyledons</taxon>
        <taxon>Gunneridae</taxon>
        <taxon>Pentapetalae</taxon>
        <taxon>rosids</taxon>
        <taxon>malvids</taxon>
        <taxon>Myrtales</taxon>
        <taxon>Myrtaceae</taxon>
        <taxon>Myrtoideae</taxon>
        <taxon>Eucalypteae</taxon>
        <taxon>Eucalyptus</taxon>
    </lineage>
</organism>
<protein>
    <submittedName>
        <fullName evidence="2">Uncharacterized protein</fullName>
    </submittedName>
</protein>
<proteinExistence type="predicted"/>
<reference evidence="2" key="1">
    <citation type="submission" date="2013-07" db="EMBL/GenBank/DDBJ databases">
        <title>The genome of Eucalyptus grandis.</title>
        <authorList>
            <person name="Schmutz J."/>
            <person name="Hayes R."/>
            <person name="Myburg A."/>
            <person name="Tuskan G."/>
            <person name="Grattapaglia D."/>
            <person name="Rokhsar D.S."/>
        </authorList>
    </citation>
    <scope>NUCLEOTIDE SEQUENCE</scope>
    <source>
        <tissue evidence="2">Leaf extractions</tissue>
    </source>
</reference>
<dbReference type="PANTHER" id="PTHR34546:SF3">
    <property type="entry name" value="OS06G0153600 PROTEIN"/>
    <property type="match status" value="1"/>
</dbReference>
<dbReference type="AlphaFoldDB" id="A0A059BVG3"/>
<dbReference type="EMBL" id="KK198758">
    <property type="protein sequence ID" value="KCW69949.1"/>
    <property type="molecule type" value="Genomic_DNA"/>
</dbReference>
<dbReference type="STRING" id="71139.A0A059BVG3"/>